<organism evidence="2 3">
    <name type="scientific">Labilithrix luteola</name>
    <dbReference type="NCBI Taxonomy" id="1391654"/>
    <lineage>
        <taxon>Bacteria</taxon>
        <taxon>Pseudomonadati</taxon>
        <taxon>Myxococcota</taxon>
        <taxon>Polyangia</taxon>
        <taxon>Polyangiales</taxon>
        <taxon>Labilitrichaceae</taxon>
        <taxon>Labilithrix</taxon>
    </lineage>
</organism>
<dbReference type="AlphaFoldDB" id="A0A0K1PZX5"/>
<evidence type="ECO:0000256" key="1">
    <source>
        <dbReference type="SAM" id="MobiDB-lite"/>
    </source>
</evidence>
<gene>
    <name evidence="2" type="ORF">AKJ09_05742</name>
</gene>
<name>A0A0K1PZX5_9BACT</name>
<reference evidence="2 3" key="1">
    <citation type="submission" date="2015-08" db="EMBL/GenBank/DDBJ databases">
        <authorList>
            <person name="Babu N.S."/>
            <person name="Beckwith C.J."/>
            <person name="Beseler K.G."/>
            <person name="Brison A."/>
            <person name="Carone J.V."/>
            <person name="Caskin T.P."/>
            <person name="Diamond M."/>
            <person name="Durham M.E."/>
            <person name="Foxe J.M."/>
            <person name="Go M."/>
            <person name="Henderson B.A."/>
            <person name="Jones I.B."/>
            <person name="McGettigan J.A."/>
            <person name="Micheletti S.J."/>
            <person name="Nasrallah M.E."/>
            <person name="Ortiz D."/>
            <person name="Piller C.R."/>
            <person name="Privatt S.R."/>
            <person name="Schneider S.L."/>
            <person name="Sharp S."/>
            <person name="Smith T.C."/>
            <person name="Stanton J.D."/>
            <person name="Ullery H.E."/>
            <person name="Wilson R.J."/>
            <person name="Serrano M.G."/>
            <person name="Buck G."/>
            <person name="Lee V."/>
            <person name="Wang Y."/>
            <person name="Carvalho R."/>
            <person name="Voegtly L."/>
            <person name="Shi R."/>
            <person name="Duckworth R."/>
            <person name="Johnson A."/>
            <person name="Loviza R."/>
            <person name="Walstead R."/>
            <person name="Shah Z."/>
            <person name="Kiflezghi M."/>
            <person name="Wade K."/>
            <person name="Ball S.L."/>
            <person name="Bradley K.W."/>
            <person name="Asai D.J."/>
            <person name="Bowman C.A."/>
            <person name="Russell D.A."/>
            <person name="Pope W.H."/>
            <person name="Jacobs-Sera D."/>
            <person name="Hendrix R.W."/>
            <person name="Hatfull G.F."/>
        </authorList>
    </citation>
    <scope>NUCLEOTIDE SEQUENCE [LARGE SCALE GENOMIC DNA]</scope>
    <source>
        <strain evidence="2 3">DSM 27648</strain>
    </source>
</reference>
<feature type="region of interest" description="Disordered" evidence="1">
    <location>
        <begin position="54"/>
        <end position="80"/>
    </location>
</feature>
<evidence type="ECO:0000313" key="2">
    <source>
        <dbReference type="EMBL" id="AKU99078.1"/>
    </source>
</evidence>
<proteinExistence type="predicted"/>
<dbReference type="RefSeq" id="WP_146650340.1">
    <property type="nucleotide sequence ID" value="NZ_CP012333.1"/>
</dbReference>
<protein>
    <submittedName>
        <fullName evidence="2">Uncharacterized protein</fullName>
    </submittedName>
</protein>
<keyword evidence="3" id="KW-1185">Reference proteome</keyword>
<dbReference type="EMBL" id="CP012333">
    <property type="protein sequence ID" value="AKU99078.1"/>
    <property type="molecule type" value="Genomic_DNA"/>
</dbReference>
<dbReference type="KEGG" id="llu:AKJ09_05742"/>
<evidence type="ECO:0000313" key="3">
    <source>
        <dbReference type="Proteomes" id="UP000064967"/>
    </source>
</evidence>
<sequence length="114" mass="12141">MLEKAIQDADELVAEVKANPSAFDGKVLTVRGRFTTSGRDAGFPLVHFAGPSSNTAKAGAAKEENTCQGEFSPGEDGDSYPRNMVILLTGTLHASATHPRDSLFLTGCTTKRER</sequence>
<accession>A0A0K1PZX5</accession>
<dbReference type="Proteomes" id="UP000064967">
    <property type="component" value="Chromosome"/>
</dbReference>